<dbReference type="PROSITE" id="PS00463">
    <property type="entry name" value="ZN2_CY6_FUNGAL_1"/>
    <property type="match status" value="1"/>
</dbReference>
<dbReference type="PANTHER" id="PTHR47782">
    <property type="entry name" value="ZN(II)2CYS6 TRANSCRIPTION FACTOR (EUROFUNG)-RELATED"/>
    <property type="match status" value="1"/>
</dbReference>
<comment type="caution">
    <text evidence="10">The sequence shown here is derived from an EMBL/GenBank/DDBJ whole genome shotgun (WGS) entry which is preliminary data.</text>
</comment>
<dbReference type="Pfam" id="PF00172">
    <property type="entry name" value="Zn_clus"/>
    <property type="match status" value="1"/>
</dbReference>
<reference evidence="10 11" key="1">
    <citation type="submission" date="2016-10" db="EMBL/GenBank/DDBJ databases">
        <title>The genome sequence of Colletotrichum fioriniae PJ7.</title>
        <authorList>
            <person name="Baroncelli R."/>
        </authorList>
    </citation>
    <scope>NUCLEOTIDE SEQUENCE [LARGE SCALE GENOMIC DNA]</scope>
    <source>
        <strain evidence="10">Col 31</strain>
    </source>
</reference>
<dbReference type="SMART" id="SM00066">
    <property type="entry name" value="GAL4"/>
    <property type="match status" value="1"/>
</dbReference>
<dbReference type="EMBL" id="MLGG01000068">
    <property type="protein sequence ID" value="KAK1449553.1"/>
    <property type="molecule type" value="Genomic_DNA"/>
</dbReference>
<dbReference type="SMART" id="SM00906">
    <property type="entry name" value="Fungal_trans"/>
    <property type="match status" value="1"/>
</dbReference>
<dbReference type="InterPro" id="IPR007219">
    <property type="entry name" value="XnlR_reg_dom"/>
</dbReference>
<evidence type="ECO:0000259" key="9">
    <source>
        <dbReference type="PROSITE" id="PS50048"/>
    </source>
</evidence>
<dbReference type="GO" id="GO:0000981">
    <property type="term" value="F:DNA-binding transcription factor activity, RNA polymerase II-specific"/>
    <property type="evidence" value="ECO:0007669"/>
    <property type="project" value="InterPro"/>
</dbReference>
<dbReference type="InterPro" id="IPR052202">
    <property type="entry name" value="Yeast_MetPath_Reg"/>
</dbReference>
<evidence type="ECO:0000313" key="10">
    <source>
        <dbReference type="EMBL" id="KAK1449553.1"/>
    </source>
</evidence>
<evidence type="ECO:0000256" key="8">
    <source>
        <dbReference type="SAM" id="MobiDB-lite"/>
    </source>
</evidence>
<keyword evidence="11" id="KW-1185">Reference proteome</keyword>
<organism evidence="10 11">
    <name type="scientific">Colletotrichum melonis</name>
    <dbReference type="NCBI Taxonomy" id="1209925"/>
    <lineage>
        <taxon>Eukaryota</taxon>
        <taxon>Fungi</taxon>
        <taxon>Dikarya</taxon>
        <taxon>Ascomycota</taxon>
        <taxon>Pezizomycotina</taxon>
        <taxon>Sordariomycetes</taxon>
        <taxon>Hypocreomycetidae</taxon>
        <taxon>Glomerellales</taxon>
        <taxon>Glomerellaceae</taxon>
        <taxon>Colletotrichum</taxon>
        <taxon>Colletotrichum acutatum species complex</taxon>
    </lineage>
</organism>
<keyword evidence="7" id="KW-0539">Nucleus</keyword>
<dbReference type="Proteomes" id="UP001239795">
    <property type="component" value="Unassembled WGS sequence"/>
</dbReference>
<evidence type="ECO:0000256" key="5">
    <source>
        <dbReference type="ARBA" id="ARBA00023125"/>
    </source>
</evidence>
<dbReference type="SUPFAM" id="SSF57701">
    <property type="entry name" value="Zn2/Cys6 DNA-binding domain"/>
    <property type="match status" value="1"/>
</dbReference>
<keyword evidence="2" id="KW-0479">Metal-binding</keyword>
<dbReference type="CDD" id="cd00067">
    <property type="entry name" value="GAL4"/>
    <property type="match status" value="1"/>
</dbReference>
<feature type="region of interest" description="Disordered" evidence="8">
    <location>
        <begin position="1"/>
        <end position="56"/>
    </location>
</feature>
<proteinExistence type="predicted"/>
<evidence type="ECO:0000256" key="2">
    <source>
        <dbReference type="ARBA" id="ARBA00022723"/>
    </source>
</evidence>
<evidence type="ECO:0000313" key="11">
    <source>
        <dbReference type="Proteomes" id="UP001239795"/>
    </source>
</evidence>
<keyword evidence="4" id="KW-0805">Transcription regulation</keyword>
<name>A0AAI9XHC8_9PEZI</name>
<evidence type="ECO:0000256" key="6">
    <source>
        <dbReference type="ARBA" id="ARBA00023163"/>
    </source>
</evidence>
<dbReference type="PANTHER" id="PTHR47782:SF12">
    <property type="entry name" value="ZN(II)2CYS6 TRANSCRIPTION FACTOR (EUROFUNG)"/>
    <property type="match status" value="1"/>
</dbReference>
<dbReference type="InterPro" id="IPR036864">
    <property type="entry name" value="Zn2-C6_fun-type_DNA-bd_sf"/>
</dbReference>
<dbReference type="CDD" id="cd12148">
    <property type="entry name" value="fungal_TF_MHR"/>
    <property type="match status" value="1"/>
</dbReference>
<feature type="domain" description="Zn(2)-C6 fungal-type" evidence="9">
    <location>
        <begin position="57"/>
        <end position="86"/>
    </location>
</feature>
<sequence length="696" mass="76928">MSRTTRSPTPAQDRPDGQDTQSETARANTSNSTQSNQTEPPRPRVQRRQGLRRGAAACERCRRRKQKCNGELPNCGSCVAAGADCVPSERLVVKPNCDCAELRNQVSELEAQIEYLRSRSGSDHGRSPFVAHSALLQGSPYRAGVDPELAPRTTPKEKISNPYRGRILRPTFSAVRGDRIASFSAVLSSPWRLWSDDAIVPEADDIDPSVATSGALPIDAFDLATHGEGLLETFFHNRWPQLPILHRNIFYTQHYIPLCGGTATSPLSSFQVYMCLAVAAAETTPASQPRFSHNDFFRHAVRDINAVLGANDLDCLQCLLLMCMYGSSEPQHVNMWYTVGLTLRIAVGIDLHRQESIAMQGLLQAEMAKRIFWSVYVMDRSISIAMGRPLGLKDCDISIEQPLQLTDDQLQEATDVSMATPLRMSDPVDTSTFLHVIKLRRINADIYTAFHSPGKANTNNVIADPARQQYYVKLNEWLSNAPRYPPKVSMLQTSEWFQIAYHQAVLSLYRPSQAMPVCSTDGLRLCVDSSISLINAYGALFAKNRVTYTFLALNSLFMAAVTLLHSLRVSSTMRLELSRLVAVANIQTCVSLLRGVAGVRPVGERCAQLIERLGKEALQVFDVDGGEAETLENHHVDTELLSWFGVTSFPGLRHEILSSSAPACLEDPTPSLDPVWNDLLAHGFGINGTDILDTFL</sequence>
<feature type="compositionally biased region" description="Polar residues" evidence="8">
    <location>
        <begin position="18"/>
        <end position="39"/>
    </location>
</feature>
<dbReference type="PROSITE" id="PS50048">
    <property type="entry name" value="ZN2_CY6_FUNGAL_2"/>
    <property type="match status" value="1"/>
</dbReference>
<dbReference type="Pfam" id="PF04082">
    <property type="entry name" value="Fungal_trans"/>
    <property type="match status" value="1"/>
</dbReference>
<dbReference type="GO" id="GO:0008270">
    <property type="term" value="F:zinc ion binding"/>
    <property type="evidence" value="ECO:0007669"/>
    <property type="project" value="InterPro"/>
</dbReference>
<evidence type="ECO:0000256" key="7">
    <source>
        <dbReference type="ARBA" id="ARBA00023242"/>
    </source>
</evidence>
<accession>A0AAI9XHC8</accession>
<dbReference type="GO" id="GO:0005634">
    <property type="term" value="C:nucleus"/>
    <property type="evidence" value="ECO:0007669"/>
    <property type="project" value="UniProtKB-SubCell"/>
</dbReference>
<evidence type="ECO:0000256" key="1">
    <source>
        <dbReference type="ARBA" id="ARBA00004123"/>
    </source>
</evidence>
<dbReference type="Gene3D" id="4.10.240.10">
    <property type="entry name" value="Zn(2)-C6 fungal-type DNA-binding domain"/>
    <property type="match status" value="1"/>
</dbReference>
<dbReference type="GO" id="GO:0045944">
    <property type="term" value="P:positive regulation of transcription by RNA polymerase II"/>
    <property type="evidence" value="ECO:0007669"/>
    <property type="project" value="TreeGrafter"/>
</dbReference>
<protein>
    <recommendedName>
        <fullName evidence="9">Zn(2)-C6 fungal-type domain-containing protein</fullName>
    </recommendedName>
</protein>
<dbReference type="GO" id="GO:0043565">
    <property type="term" value="F:sequence-specific DNA binding"/>
    <property type="evidence" value="ECO:0007669"/>
    <property type="project" value="TreeGrafter"/>
</dbReference>
<evidence type="ECO:0000256" key="3">
    <source>
        <dbReference type="ARBA" id="ARBA00022833"/>
    </source>
</evidence>
<gene>
    <name evidence="10" type="ORF">CMEL01_08868</name>
</gene>
<comment type="subcellular location">
    <subcellularLocation>
        <location evidence="1">Nucleus</location>
    </subcellularLocation>
</comment>
<dbReference type="InterPro" id="IPR001138">
    <property type="entry name" value="Zn2Cys6_DnaBD"/>
</dbReference>
<keyword evidence="3" id="KW-0862">Zinc</keyword>
<keyword evidence="5" id="KW-0238">DNA-binding</keyword>
<keyword evidence="6" id="KW-0804">Transcription</keyword>
<feature type="compositionally biased region" description="Polar residues" evidence="8">
    <location>
        <begin position="1"/>
        <end position="10"/>
    </location>
</feature>
<evidence type="ECO:0000256" key="4">
    <source>
        <dbReference type="ARBA" id="ARBA00023015"/>
    </source>
</evidence>
<dbReference type="AlphaFoldDB" id="A0AAI9XHC8"/>
<dbReference type="GO" id="GO:0006351">
    <property type="term" value="P:DNA-templated transcription"/>
    <property type="evidence" value="ECO:0007669"/>
    <property type="project" value="InterPro"/>
</dbReference>